<evidence type="ECO:0000256" key="1">
    <source>
        <dbReference type="SAM" id="MobiDB-lite"/>
    </source>
</evidence>
<dbReference type="AlphaFoldDB" id="A0A1Y5ZQJ6"/>
<accession>A0A1Y5ZQJ6</accession>
<name>A0A1Y5ZQJ6_9BACI</name>
<gene>
    <name evidence="2" type="ORF">BACERE00185_02544</name>
</gene>
<reference evidence="3" key="1">
    <citation type="submission" date="2017-04" db="EMBL/GenBank/DDBJ databases">
        <authorList>
            <person name="Criscuolo A."/>
        </authorList>
    </citation>
    <scope>NUCLEOTIDE SEQUENCE [LARGE SCALE GENOMIC DNA]</scope>
</reference>
<dbReference type="Proteomes" id="UP000194439">
    <property type="component" value="Unassembled WGS sequence"/>
</dbReference>
<evidence type="ECO:0000313" key="2">
    <source>
        <dbReference type="EMBL" id="SME08287.1"/>
    </source>
</evidence>
<feature type="region of interest" description="Disordered" evidence="1">
    <location>
        <begin position="1"/>
        <end position="32"/>
    </location>
</feature>
<dbReference type="EMBL" id="FWZD01000052">
    <property type="protein sequence ID" value="SME08287.1"/>
    <property type="molecule type" value="Genomic_DNA"/>
</dbReference>
<organism evidence="2 3">
    <name type="scientific">Bacillus mobilis</name>
    <dbReference type="NCBI Taxonomy" id="2026190"/>
    <lineage>
        <taxon>Bacteria</taxon>
        <taxon>Bacillati</taxon>
        <taxon>Bacillota</taxon>
        <taxon>Bacilli</taxon>
        <taxon>Bacillales</taxon>
        <taxon>Bacillaceae</taxon>
        <taxon>Bacillus</taxon>
        <taxon>Bacillus cereus group</taxon>
    </lineage>
</organism>
<protein>
    <submittedName>
        <fullName evidence="2">Uncharacterized protein</fullName>
    </submittedName>
</protein>
<evidence type="ECO:0000313" key="3">
    <source>
        <dbReference type="Proteomes" id="UP000194439"/>
    </source>
</evidence>
<sequence length="32" mass="3427">MSKDTKPSSGPVTLPDSSVKRPTFEAPPTPRD</sequence>
<proteinExistence type="predicted"/>